<comment type="similarity">
    <text evidence="2">Belongs to the ATPase alpha/beta chains family.</text>
</comment>
<protein>
    <recommendedName>
        <fullName evidence="11">ATP synthase subunit beta</fullName>
        <ecNumber evidence="11">7.1.2.2</ecNumber>
    </recommendedName>
</protein>
<dbReference type="GO" id="GO:0005524">
    <property type="term" value="F:ATP binding"/>
    <property type="evidence" value="ECO:0007669"/>
    <property type="project" value="UniProtKB-KW"/>
</dbReference>
<evidence type="ECO:0000256" key="9">
    <source>
        <dbReference type="ARBA" id="ARBA00023196"/>
    </source>
</evidence>
<keyword evidence="3" id="KW-0813">Transport</keyword>
<dbReference type="SMART" id="SM00382">
    <property type="entry name" value="AAA"/>
    <property type="match status" value="1"/>
</dbReference>
<feature type="domain" description="AAA+ ATPase" evidence="13">
    <location>
        <begin position="199"/>
        <end position="383"/>
    </location>
</feature>
<evidence type="ECO:0000256" key="12">
    <source>
        <dbReference type="SAM" id="MobiDB-lite"/>
    </source>
</evidence>
<dbReference type="FunFam" id="3.40.50.300:FF:000026">
    <property type="entry name" value="ATP synthase subunit beta"/>
    <property type="match status" value="1"/>
</dbReference>
<keyword evidence="4 11" id="KW-0547">Nucleotide-binding</keyword>
<dbReference type="GO" id="GO:0046933">
    <property type="term" value="F:proton-transporting ATP synthase activity, rotational mechanism"/>
    <property type="evidence" value="ECO:0007669"/>
    <property type="project" value="InterPro"/>
</dbReference>
<keyword evidence="15" id="KW-1185">Reference proteome</keyword>
<dbReference type="EMBL" id="CAJQZP010001624">
    <property type="protein sequence ID" value="CAG5057473.1"/>
    <property type="molecule type" value="Genomic_DNA"/>
</dbReference>
<evidence type="ECO:0000256" key="2">
    <source>
        <dbReference type="ARBA" id="ARBA00008936"/>
    </source>
</evidence>
<keyword evidence="9 11" id="KW-0139">CF(1)</keyword>
<dbReference type="Proteomes" id="UP000691718">
    <property type="component" value="Unassembled WGS sequence"/>
</dbReference>
<comment type="subcellular location">
    <subcellularLocation>
        <location evidence="1">Membrane</location>
    </subcellularLocation>
</comment>
<accession>A0A8S3YFC5</accession>
<evidence type="ECO:0000259" key="13">
    <source>
        <dbReference type="SMART" id="SM00382"/>
    </source>
</evidence>
<comment type="caution">
    <text evidence="14">The sequence shown here is derived from an EMBL/GenBank/DDBJ whole genome shotgun (WGS) entry which is preliminary data.</text>
</comment>
<dbReference type="AlphaFoldDB" id="A0A8S3YFC5"/>
<dbReference type="InterPro" id="IPR050053">
    <property type="entry name" value="ATPase_alpha/beta_chains"/>
</dbReference>
<evidence type="ECO:0000256" key="3">
    <source>
        <dbReference type="ARBA" id="ARBA00022448"/>
    </source>
</evidence>
<evidence type="ECO:0000256" key="1">
    <source>
        <dbReference type="ARBA" id="ARBA00004370"/>
    </source>
</evidence>
<dbReference type="Pfam" id="PF02874">
    <property type="entry name" value="ATP-synt_ab_N"/>
    <property type="match status" value="1"/>
</dbReference>
<organism evidence="14 15">
    <name type="scientific">Parnassius apollo</name>
    <name type="common">Apollo butterfly</name>
    <name type="synonym">Papilio apollo</name>
    <dbReference type="NCBI Taxonomy" id="110799"/>
    <lineage>
        <taxon>Eukaryota</taxon>
        <taxon>Metazoa</taxon>
        <taxon>Ecdysozoa</taxon>
        <taxon>Arthropoda</taxon>
        <taxon>Hexapoda</taxon>
        <taxon>Insecta</taxon>
        <taxon>Pterygota</taxon>
        <taxon>Neoptera</taxon>
        <taxon>Endopterygota</taxon>
        <taxon>Lepidoptera</taxon>
        <taxon>Glossata</taxon>
        <taxon>Ditrysia</taxon>
        <taxon>Papilionoidea</taxon>
        <taxon>Papilionidae</taxon>
        <taxon>Parnassiinae</taxon>
        <taxon>Parnassini</taxon>
        <taxon>Parnassius</taxon>
        <taxon>Parnassius</taxon>
    </lineage>
</organism>
<dbReference type="OrthoDB" id="14523at2759"/>
<dbReference type="EC" id="7.1.2.2" evidence="11"/>
<dbReference type="InterPro" id="IPR003593">
    <property type="entry name" value="AAA+_ATPase"/>
</dbReference>
<evidence type="ECO:0000313" key="14">
    <source>
        <dbReference type="EMBL" id="CAG5057473.1"/>
    </source>
</evidence>
<name>A0A8S3YFC5_PARAO</name>
<dbReference type="PROSITE" id="PS00152">
    <property type="entry name" value="ATPASE_ALPHA_BETA"/>
    <property type="match status" value="1"/>
</dbReference>
<keyword evidence="8" id="KW-0472">Membrane</keyword>
<dbReference type="HAMAP" id="MF_01347">
    <property type="entry name" value="ATP_synth_beta_bact"/>
    <property type="match status" value="1"/>
</dbReference>
<evidence type="ECO:0000256" key="11">
    <source>
        <dbReference type="RuleBase" id="RU003553"/>
    </source>
</evidence>
<comment type="subunit">
    <text evidence="11">F-type ATPases have 2 components, CF(1) - the catalytic core - and CF(0) - the membrane proton channel. CF(1) and CF(0) have multiple subunits.</text>
</comment>
<dbReference type="InterPro" id="IPR020003">
    <property type="entry name" value="ATPase_a/bsu_AS"/>
</dbReference>
<evidence type="ECO:0000256" key="5">
    <source>
        <dbReference type="ARBA" id="ARBA00022840"/>
    </source>
</evidence>
<keyword evidence="7" id="KW-0406">Ion transport</keyword>
<dbReference type="Pfam" id="PF00006">
    <property type="entry name" value="ATP-synt_ab"/>
    <property type="match status" value="1"/>
</dbReference>
<comment type="function">
    <text evidence="11">Produces ATP from ADP in the presence of a proton gradient across the membrane.</text>
</comment>
<evidence type="ECO:0000256" key="8">
    <source>
        <dbReference type="ARBA" id="ARBA00023136"/>
    </source>
</evidence>
<dbReference type="InterPro" id="IPR000194">
    <property type="entry name" value="ATPase_F1/V1/A1_a/bsu_nucl-bd"/>
</dbReference>
<keyword evidence="6" id="KW-1278">Translocase</keyword>
<evidence type="ECO:0000313" key="15">
    <source>
        <dbReference type="Proteomes" id="UP000691718"/>
    </source>
</evidence>
<dbReference type="InterPro" id="IPR005722">
    <property type="entry name" value="ATP_synth_F1_bsu"/>
</dbReference>
<keyword evidence="5 11" id="KW-0067">ATP-binding</keyword>
<dbReference type="PANTHER" id="PTHR15184:SF71">
    <property type="entry name" value="ATP SYNTHASE SUBUNIT BETA, MITOCHONDRIAL"/>
    <property type="match status" value="1"/>
</dbReference>
<dbReference type="CDD" id="cd01133">
    <property type="entry name" value="F1-ATPase_beta_CD"/>
    <property type="match status" value="1"/>
</dbReference>
<evidence type="ECO:0000256" key="10">
    <source>
        <dbReference type="ARBA" id="ARBA00023310"/>
    </source>
</evidence>
<dbReference type="PANTHER" id="PTHR15184">
    <property type="entry name" value="ATP SYNTHASE"/>
    <property type="match status" value="1"/>
</dbReference>
<evidence type="ECO:0000256" key="4">
    <source>
        <dbReference type="ARBA" id="ARBA00022741"/>
    </source>
</evidence>
<comment type="catalytic activity">
    <reaction evidence="11">
        <text>ATP + H2O + 4 H(+)(in) = ADP + phosphate + 5 H(+)(out)</text>
        <dbReference type="Rhea" id="RHEA:57720"/>
        <dbReference type="ChEBI" id="CHEBI:15377"/>
        <dbReference type="ChEBI" id="CHEBI:15378"/>
        <dbReference type="ChEBI" id="CHEBI:30616"/>
        <dbReference type="ChEBI" id="CHEBI:43474"/>
        <dbReference type="ChEBI" id="CHEBI:456216"/>
        <dbReference type="EC" id="7.1.2.2"/>
    </reaction>
</comment>
<dbReference type="CDD" id="cd18115">
    <property type="entry name" value="ATP-synt_F1_beta_N"/>
    <property type="match status" value="1"/>
</dbReference>
<feature type="region of interest" description="Disordered" evidence="12">
    <location>
        <begin position="41"/>
        <end position="60"/>
    </location>
</feature>
<evidence type="ECO:0000256" key="7">
    <source>
        <dbReference type="ARBA" id="ARBA00023065"/>
    </source>
</evidence>
<reference evidence="14" key="1">
    <citation type="submission" date="2021-04" db="EMBL/GenBank/DDBJ databases">
        <authorList>
            <person name="Tunstrom K."/>
        </authorList>
    </citation>
    <scope>NUCLEOTIDE SEQUENCE</scope>
</reference>
<keyword evidence="10 11" id="KW-0066">ATP synthesis</keyword>
<dbReference type="GO" id="GO:0042776">
    <property type="term" value="P:proton motive force-driven mitochondrial ATP synthesis"/>
    <property type="evidence" value="ECO:0007669"/>
    <property type="project" value="TreeGrafter"/>
</dbReference>
<dbReference type="NCBIfam" id="TIGR01039">
    <property type="entry name" value="atpD"/>
    <property type="match status" value="1"/>
</dbReference>
<gene>
    <name evidence="14" type="ORF">PAPOLLO_LOCUS27238</name>
</gene>
<dbReference type="GO" id="GO:0005739">
    <property type="term" value="C:mitochondrion"/>
    <property type="evidence" value="ECO:0007669"/>
    <property type="project" value="GOC"/>
</dbReference>
<dbReference type="GO" id="GO:0045259">
    <property type="term" value="C:proton-transporting ATP synthase complex"/>
    <property type="evidence" value="ECO:0007669"/>
    <property type="project" value="UniProtKB-KW"/>
</dbReference>
<evidence type="ECO:0000256" key="6">
    <source>
        <dbReference type="ARBA" id="ARBA00022967"/>
    </source>
</evidence>
<sequence>MARSRMAKVGACAQLRIPCMNYSTYSHMNFKKKNNICGGSSSSGGDTIPPLKSGASESEPTKVEGAVIGAVVDVQFDKHLPPILNALEVPGRKPRLILEVAQHLGERTCRTIAMDGTEGLVRGHPVTDTGAPITIPVGEPTLGRIMNVIGEPIDERGPIKTDTYAPIHAEAPPFTEMSVEQEILVTGIKVVDLLAPYVRGGKIGLFGGAGVGKTVLIMELINNVAKAHGGYSVFAGVGERTREGNDLYHEMKIGGVITDDYKTSKVSLVYGQMNEPPGARARVALTGLTVAEHFRDKEGQDVLLFIDNIFRFTQAGSEVSALLGRIPSAVGYQPTLATDMGTMQERITTTKAGSITSVQAVYVPADDLTDPAPATTFAHLDATTVLSRAIAELGVYPAVDPLDSTSRVMDPNIIGQEHYNVARGVQKILQPINTLLNEIGRGDLALQDTDNEAIQALIKFLENFKKIVDILSSETQPTMNLVLVFRSEVKRLLEEANDDEPLVIARLKNNMLEGLESRFLLTDVVVAATLLDCRFHAIHEIDEFMQKREVTKVSFISTMVRSRLTTEDIRQNEVIDSAKAGPNSSASSSNFLLDLARKHSTTQRDSGSAVENECWKYFSTACPEDLEPYGGDVLQYWKDRKTSMSSLYARARSILNIPATRTPSESIFHNWTRDNPKTFTTKSFEAK</sequence>
<dbReference type="InterPro" id="IPR004100">
    <property type="entry name" value="ATPase_F1/V1/A1_a/bsu_N"/>
</dbReference>
<proteinExistence type="inferred from homology"/>